<evidence type="ECO:0000256" key="3">
    <source>
        <dbReference type="ARBA" id="ARBA00022741"/>
    </source>
</evidence>
<gene>
    <name evidence="11" type="ORF">ABVT43_06780</name>
</gene>
<name>A0ABV2BSA6_9GAMM</name>
<feature type="transmembrane region" description="Helical" evidence="7">
    <location>
        <begin position="173"/>
        <end position="197"/>
    </location>
</feature>
<dbReference type="EMBL" id="JBEVCJ010000005">
    <property type="protein sequence ID" value="MET1254821.1"/>
    <property type="molecule type" value="Genomic_DNA"/>
</dbReference>
<evidence type="ECO:0000256" key="4">
    <source>
        <dbReference type="ARBA" id="ARBA00022840"/>
    </source>
</evidence>
<dbReference type="InterPro" id="IPR036640">
    <property type="entry name" value="ABC1_TM_sf"/>
</dbReference>
<dbReference type="PROSITE" id="PS50990">
    <property type="entry name" value="PEPTIDASE_C39"/>
    <property type="match status" value="1"/>
</dbReference>
<dbReference type="Gene3D" id="3.40.50.300">
    <property type="entry name" value="P-loop containing nucleotide triphosphate hydrolases"/>
    <property type="match status" value="1"/>
</dbReference>
<feature type="domain" description="ABC transmembrane type-1" evidence="9">
    <location>
        <begin position="177"/>
        <end position="456"/>
    </location>
</feature>
<dbReference type="Gene3D" id="3.90.70.10">
    <property type="entry name" value="Cysteine proteinases"/>
    <property type="match status" value="1"/>
</dbReference>
<dbReference type="RefSeq" id="WP_353874434.1">
    <property type="nucleotide sequence ID" value="NZ_JBEVCJ010000005.1"/>
</dbReference>
<keyword evidence="4" id="KW-0067">ATP-binding</keyword>
<dbReference type="CDD" id="cd02419">
    <property type="entry name" value="Peptidase_C39C"/>
    <property type="match status" value="1"/>
</dbReference>
<feature type="transmembrane region" description="Helical" evidence="7">
    <location>
        <begin position="209"/>
        <end position="228"/>
    </location>
</feature>
<evidence type="ECO:0000256" key="5">
    <source>
        <dbReference type="ARBA" id="ARBA00022989"/>
    </source>
</evidence>
<feature type="transmembrane region" description="Helical" evidence="7">
    <location>
        <begin position="315"/>
        <end position="335"/>
    </location>
</feature>
<dbReference type="SUPFAM" id="SSF52540">
    <property type="entry name" value="P-loop containing nucleoside triphosphate hydrolases"/>
    <property type="match status" value="1"/>
</dbReference>
<evidence type="ECO:0000259" key="8">
    <source>
        <dbReference type="PROSITE" id="PS50893"/>
    </source>
</evidence>
<dbReference type="SUPFAM" id="SSF90123">
    <property type="entry name" value="ABC transporter transmembrane region"/>
    <property type="match status" value="1"/>
</dbReference>
<evidence type="ECO:0000313" key="11">
    <source>
        <dbReference type="EMBL" id="MET1254821.1"/>
    </source>
</evidence>
<keyword evidence="3" id="KW-0547">Nucleotide-binding</keyword>
<evidence type="ECO:0000259" key="10">
    <source>
        <dbReference type="PROSITE" id="PS50990"/>
    </source>
</evidence>
<dbReference type="Pfam" id="PF00005">
    <property type="entry name" value="ABC_tran"/>
    <property type="match status" value="1"/>
</dbReference>
<accession>A0ABV2BSA6</accession>
<evidence type="ECO:0000256" key="2">
    <source>
        <dbReference type="ARBA" id="ARBA00022692"/>
    </source>
</evidence>
<dbReference type="Pfam" id="PF03412">
    <property type="entry name" value="Peptidase_C39"/>
    <property type="match status" value="1"/>
</dbReference>
<sequence>MNAFNRVTQKLKFVGSTTLSMVYQSEAAECGLACLVMVANYQGHDIDLHHLRQKYSISLKGVNLNQLIRISESLGFSTRALRLDLDELKDLNTPCILHWDLNHFVVLKSVKGHDIYIHDPACGERKYKLSEVSDRFTGIALELIKTKDFSQLKEKSNLKLSEFWTCISNLKSVLVQIFILSLVIQLFSIASPFYMQIAIDKVTINSDSQLLMILAIGFFGLLLLNVATNTLRSFILIRMGNQLNLQIGSGLFKHLTSLPIDFFEKRHLGDIVSRYASSNTIYSFLTGGVIEVILDGILMVCMLALMLIYSPKLTFIVITFLIVYGLVRLVSYNLLKQKIEDSIVKGAEESSLFMESIRGVQAIKLFGKEEQRQRFWQNKFVSALNSDIAVSRLNIWFSSINTLIFGLENILVVYFAITLNIQGLISIGMIFAFMAYKVNFTSRVGSLIEKFIEYKLLNIHINRLSDIILTQPELNESQQIKKKVKGEVELVNVGFKYSETDDFVFRNISLKIEQGESVAIVGDSGCGKTTLLKIILGLIKPTEGEIFIDGINIKKWDKKSLRKQFGTVMQEDCLFAGSIKENISFFDEKVNFRNVQIAAFKACILKDINEMPMGFESLVGEMGSTLSGGQKQRIYLARALYKKPSMLIMDEATSHLDSKNERLINKQLKNLNLTKIFIAHRSETINSANKIYCMNTKKQSVLI</sequence>
<dbReference type="PROSITE" id="PS50929">
    <property type="entry name" value="ABC_TM1F"/>
    <property type="match status" value="1"/>
</dbReference>
<evidence type="ECO:0000256" key="6">
    <source>
        <dbReference type="ARBA" id="ARBA00023136"/>
    </source>
</evidence>
<dbReference type="InterPro" id="IPR011527">
    <property type="entry name" value="ABC1_TM_dom"/>
</dbReference>
<feature type="transmembrane region" description="Helical" evidence="7">
    <location>
        <begin position="411"/>
        <end position="436"/>
    </location>
</feature>
<dbReference type="PANTHER" id="PTHR24221">
    <property type="entry name" value="ATP-BINDING CASSETTE SUB-FAMILY B"/>
    <property type="match status" value="1"/>
</dbReference>
<comment type="subcellular location">
    <subcellularLocation>
        <location evidence="1">Cell membrane</location>
        <topology evidence="1">Multi-pass membrane protein</topology>
    </subcellularLocation>
</comment>
<comment type="caution">
    <text evidence="11">The sequence shown here is derived from an EMBL/GenBank/DDBJ whole genome shotgun (WGS) entry which is preliminary data.</text>
</comment>
<dbReference type="InterPro" id="IPR005074">
    <property type="entry name" value="Peptidase_C39"/>
</dbReference>
<dbReference type="PANTHER" id="PTHR24221:SF606">
    <property type="entry name" value="COLICIN V SECRETION-PROCESSING ATP-BINDING PROTEIN"/>
    <property type="match status" value="1"/>
</dbReference>
<dbReference type="CDD" id="cd18567">
    <property type="entry name" value="ABC_6TM_CvaB_RaxB_like"/>
    <property type="match status" value="1"/>
</dbReference>
<dbReference type="InterPro" id="IPR003593">
    <property type="entry name" value="AAA+_ATPase"/>
</dbReference>
<keyword evidence="5 7" id="KW-1133">Transmembrane helix</keyword>
<feature type="domain" description="Peptidase C39" evidence="10">
    <location>
        <begin position="24"/>
        <end position="143"/>
    </location>
</feature>
<protein>
    <submittedName>
        <fullName evidence="11">Peptidase domain-containing ABC transporter</fullName>
    </submittedName>
</protein>
<dbReference type="Pfam" id="PF00664">
    <property type="entry name" value="ABC_membrane"/>
    <property type="match status" value="1"/>
</dbReference>
<evidence type="ECO:0000313" key="12">
    <source>
        <dbReference type="Proteomes" id="UP001548189"/>
    </source>
</evidence>
<feature type="domain" description="ABC transporter" evidence="8">
    <location>
        <begin position="488"/>
        <end position="703"/>
    </location>
</feature>
<proteinExistence type="predicted"/>
<dbReference type="SMART" id="SM00382">
    <property type="entry name" value="AAA"/>
    <property type="match status" value="1"/>
</dbReference>
<dbReference type="InterPro" id="IPR027417">
    <property type="entry name" value="P-loop_NTPase"/>
</dbReference>
<reference evidence="11 12" key="1">
    <citation type="submission" date="2024-06" db="EMBL/GenBank/DDBJ databases">
        <authorList>
            <person name="Li F."/>
        </authorList>
    </citation>
    <scope>NUCLEOTIDE SEQUENCE [LARGE SCALE GENOMIC DNA]</scope>
    <source>
        <strain evidence="11 12">GXAS 311</strain>
    </source>
</reference>
<evidence type="ECO:0000256" key="1">
    <source>
        <dbReference type="ARBA" id="ARBA00004651"/>
    </source>
</evidence>
<keyword evidence="2 7" id="KW-0812">Transmembrane</keyword>
<dbReference type="InterPro" id="IPR003439">
    <property type="entry name" value="ABC_transporter-like_ATP-bd"/>
</dbReference>
<evidence type="ECO:0000259" key="9">
    <source>
        <dbReference type="PROSITE" id="PS50929"/>
    </source>
</evidence>
<evidence type="ECO:0000256" key="7">
    <source>
        <dbReference type="SAM" id="Phobius"/>
    </source>
</evidence>
<dbReference type="Proteomes" id="UP001548189">
    <property type="component" value="Unassembled WGS sequence"/>
</dbReference>
<dbReference type="PROSITE" id="PS50893">
    <property type="entry name" value="ABC_TRANSPORTER_2"/>
    <property type="match status" value="1"/>
</dbReference>
<keyword evidence="6 7" id="KW-0472">Membrane</keyword>
<keyword evidence="12" id="KW-1185">Reference proteome</keyword>
<dbReference type="InterPro" id="IPR039421">
    <property type="entry name" value="Type_1_exporter"/>
</dbReference>
<organism evidence="11 12">
    <name type="scientific">Aliikangiella maris</name>
    <dbReference type="NCBI Taxonomy" id="3162458"/>
    <lineage>
        <taxon>Bacteria</taxon>
        <taxon>Pseudomonadati</taxon>
        <taxon>Pseudomonadota</taxon>
        <taxon>Gammaproteobacteria</taxon>
        <taxon>Oceanospirillales</taxon>
        <taxon>Pleioneaceae</taxon>
        <taxon>Aliikangiella</taxon>
    </lineage>
</organism>
<dbReference type="Gene3D" id="1.20.1560.10">
    <property type="entry name" value="ABC transporter type 1, transmembrane domain"/>
    <property type="match status" value="1"/>
</dbReference>
<feature type="transmembrane region" description="Helical" evidence="7">
    <location>
        <begin position="281"/>
        <end position="309"/>
    </location>
</feature>
<dbReference type="InterPro" id="IPR033838">
    <property type="entry name" value="CvaB_peptidase"/>
</dbReference>